<dbReference type="GO" id="GO:0006002">
    <property type="term" value="P:fructose 6-phosphate metabolic process"/>
    <property type="evidence" value="ECO:0007669"/>
    <property type="project" value="UniProtKB-UniRule"/>
</dbReference>
<dbReference type="InterPro" id="IPR015912">
    <property type="entry name" value="Phosphofructokinase_CS"/>
</dbReference>
<dbReference type="PANTHER" id="PTHR13697">
    <property type="entry name" value="PHOSPHOFRUCTOKINASE"/>
    <property type="match status" value="1"/>
</dbReference>
<evidence type="ECO:0000259" key="16">
    <source>
        <dbReference type="Pfam" id="PF00365"/>
    </source>
</evidence>
<name>A0A0E4C9T5_9FIRM</name>
<dbReference type="NCBIfam" id="TIGR02482">
    <property type="entry name" value="PFKA_ATP"/>
    <property type="match status" value="1"/>
</dbReference>
<feature type="domain" description="Phosphofructokinase" evidence="16">
    <location>
        <begin position="8"/>
        <end position="279"/>
    </location>
</feature>
<comment type="function">
    <text evidence="2 15">Catalyzes the phosphorylation of D-fructose 6-phosphate to fructose 1,6-bisphosphate by ATP, the first committing step of glycolysis.</text>
</comment>
<feature type="binding site" description="in other chain" evidence="15">
    <location>
        <begin position="217"/>
        <end position="219"/>
    </location>
    <ligand>
        <name>ADP</name>
        <dbReference type="ChEBI" id="CHEBI:456216"/>
        <note>allosteric activator; ligand shared between dimeric partners</note>
    </ligand>
</feature>
<evidence type="ECO:0000256" key="7">
    <source>
        <dbReference type="ARBA" id="ARBA00022679"/>
    </source>
</evidence>
<reference evidence="17 18" key="1">
    <citation type="submission" date="2015-03" db="EMBL/GenBank/DDBJ databases">
        <authorList>
            <person name="Murphy D."/>
        </authorList>
    </citation>
    <scope>NUCLEOTIDE SEQUENCE [LARGE SCALE GENOMIC DNA]</scope>
    <source>
        <strain evidence="17 18">OL-4</strain>
    </source>
</reference>
<dbReference type="PANTHER" id="PTHR13697:SF4">
    <property type="entry name" value="ATP-DEPENDENT 6-PHOSPHOFRUCTOKINASE"/>
    <property type="match status" value="1"/>
</dbReference>
<keyword evidence="18" id="KW-1185">Reference proteome</keyword>
<dbReference type="PRINTS" id="PR00476">
    <property type="entry name" value="PHFRCTKINASE"/>
</dbReference>
<dbReference type="InterPro" id="IPR012828">
    <property type="entry name" value="PFKA_ATP_prok"/>
</dbReference>
<dbReference type="GO" id="GO:0048029">
    <property type="term" value="F:monosaccharide binding"/>
    <property type="evidence" value="ECO:0007669"/>
    <property type="project" value="TreeGrafter"/>
</dbReference>
<dbReference type="GO" id="GO:0003872">
    <property type="term" value="F:6-phosphofructokinase activity"/>
    <property type="evidence" value="ECO:0007669"/>
    <property type="project" value="UniProtKB-UniRule"/>
</dbReference>
<dbReference type="HAMAP" id="MF_00339">
    <property type="entry name" value="Phosphofructokinase_I_B1"/>
    <property type="match status" value="1"/>
</dbReference>
<feature type="binding site" evidence="15">
    <location>
        <position position="16"/>
    </location>
    <ligand>
        <name>ATP</name>
        <dbReference type="ChEBI" id="CHEBI:30616"/>
    </ligand>
</feature>
<dbReference type="InterPro" id="IPR035966">
    <property type="entry name" value="PKF_sf"/>
</dbReference>
<dbReference type="RefSeq" id="WP_341363023.1">
    <property type="nucleotide sequence ID" value="NZ_CGIH01000053.1"/>
</dbReference>
<feature type="binding site" description="in other chain" evidence="15">
    <location>
        <position position="158"/>
    </location>
    <ligand>
        <name>ADP</name>
        <dbReference type="ChEBI" id="CHEBI:456216"/>
        <note>allosteric activator; ligand shared between dimeric partners</note>
    </ligand>
</feature>
<dbReference type="GO" id="GO:0070095">
    <property type="term" value="F:fructose-6-phosphate binding"/>
    <property type="evidence" value="ECO:0007669"/>
    <property type="project" value="TreeGrafter"/>
</dbReference>
<keyword evidence="6 15" id="KW-0021">Allosteric enzyme</keyword>
<dbReference type="Pfam" id="PF00365">
    <property type="entry name" value="PFK"/>
    <property type="match status" value="1"/>
</dbReference>
<dbReference type="EC" id="2.7.1.11" evidence="15"/>
<evidence type="ECO:0000256" key="3">
    <source>
        <dbReference type="ARBA" id="ARBA00004496"/>
    </source>
</evidence>
<feature type="binding site" evidence="15">
    <location>
        <begin position="77"/>
        <end position="78"/>
    </location>
    <ligand>
        <name>ATP</name>
        <dbReference type="ChEBI" id="CHEBI:30616"/>
    </ligand>
</feature>
<dbReference type="AlphaFoldDB" id="A0A0E4C9T5"/>
<dbReference type="EMBL" id="CGIH01000053">
    <property type="protein sequence ID" value="CFY12126.1"/>
    <property type="molecule type" value="Genomic_DNA"/>
</dbReference>
<dbReference type="SUPFAM" id="SSF53784">
    <property type="entry name" value="Phosphofructokinase"/>
    <property type="match status" value="1"/>
</dbReference>
<dbReference type="PROSITE" id="PS00433">
    <property type="entry name" value="PHOSPHOFRUCTOKINASE"/>
    <property type="match status" value="1"/>
</dbReference>
<evidence type="ECO:0000256" key="15">
    <source>
        <dbReference type="HAMAP-Rule" id="MF_00339"/>
    </source>
</evidence>
<dbReference type="InterPro" id="IPR000023">
    <property type="entry name" value="Phosphofructokinase_dom"/>
</dbReference>
<feature type="binding site" description="in other chain" evidence="15">
    <location>
        <begin position="189"/>
        <end position="191"/>
    </location>
    <ligand>
        <name>ADP</name>
        <dbReference type="ChEBI" id="CHEBI:456216"/>
        <note>allosteric activator; ligand shared between dimeric partners</note>
    </ligand>
</feature>
<keyword evidence="12 15" id="KW-0460">Magnesium</keyword>
<keyword evidence="9 15" id="KW-0547">Nucleotide-binding</keyword>
<sequence>MGVNALRRLAVLTSGGDASGMNAAIRAVVRTAIYKNMEAYGVHQGFEGLINGDLKRMYAGSVADIIQRGGTVLRTSRSEDFKSVVGLEKARDTLHSWNIENLVVIGGNGSLKGGYELSKLGINVIGIPASIDNDVVYTRSIGFDTSVNVVLEAINRIRDTASSHGRNFIIEVMGRACGEIALAAGVAGGAESILIPEIAPDLDQIIEKINKGIERGKIHSIIIVAEGVYSTMQLRDIIESKTGHDTRVSILGHIQRGGTPTAQDRILASQMGKAAVDLIEANKRNLMVACDGNRMFSIPLQEIVNGKRTLELGMFELVRILSI</sequence>
<dbReference type="GO" id="GO:0030388">
    <property type="term" value="P:fructose 1,6-bisphosphate metabolic process"/>
    <property type="evidence" value="ECO:0007669"/>
    <property type="project" value="TreeGrafter"/>
</dbReference>
<dbReference type="GO" id="GO:0061621">
    <property type="term" value="P:canonical glycolysis"/>
    <property type="evidence" value="ECO:0007669"/>
    <property type="project" value="TreeGrafter"/>
</dbReference>
<evidence type="ECO:0000256" key="9">
    <source>
        <dbReference type="ARBA" id="ARBA00022741"/>
    </source>
</evidence>
<keyword evidence="11 15" id="KW-0067">ATP-binding</keyword>
<feature type="binding site" description="in other chain" evidence="15">
    <location>
        <begin position="130"/>
        <end position="132"/>
    </location>
    <ligand>
        <name>substrate</name>
        <note>ligand shared between dimeric partners</note>
    </ligand>
</feature>
<keyword evidence="7 15" id="KW-0808">Transferase</keyword>
<keyword evidence="13 15" id="KW-0324">Glycolysis</keyword>
<comment type="catalytic activity">
    <reaction evidence="14 15">
        <text>beta-D-fructose 6-phosphate + ATP = beta-D-fructose 1,6-bisphosphate + ADP + H(+)</text>
        <dbReference type="Rhea" id="RHEA:16109"/>
        <dbReference type="ChEBI" id="CHEBI:15378"/>
        <dbReference type="ChEBI" id="CHEBI:30616"/>
        <dbReference type="ChEBI" id="CHEBI:32966"/>
        <dbReference type="ChEBI" id="CHEBI:57634"/>
        <dbReference type="ChEBI" id="CHEBI:456216"/>
        <dbReference type="EC" id="2.7.1.11"/>
    </reaction>
</comment>
<protein>
    <recommendedName>
        <fullName evidence="15">ATP-dependent 6-phosphofructokinase</fullName>
        <shortName evidence="15">ATP-PFK</shortName>
        <shortName evidence="15">Phosphofructokinase</shortName>
        <ecNumber evidence="15">2.7.1.11</ecNumber>
    </recommendedName>
    <alternativeName>
        <fullName evidence="15">Phosphohexokinase</fullName>
    </alternativeName>
</protein>
<dbReference type="Gene3D" id="3.40.50.450">
    <property type="match status" value="1"/>
</dbReference>
<accession>A0A0E4C9T5</accession>
<comment type="cofactor">
    <cofactor evidence="1 15">
        <name>Mg(2+)</name>
        <dbReference type="ChEBI" id="CHEBI:18420"/>
    </cofactor>
</comment>
<feature type="binding site" evidence="15">
    <location>
        <begin position="26"/>
        <end position="30"/>
    </location>
    <ligand>
        <name>ADP</name>
        <dbReference type="ChEBI" id="CHEBI:456216"/>
        <note>allosteric activator; ligand shared between dimeric partners</note>
    </ligand>
</feature>
<feature type="binding site" evidence="15">
    <location>
        <position position="166"/>
    </location>
    <ligand>
        <name>substrate</name>
        <note>ligand shared between dimeric partners</note>
    </ligand>
</feature>
<evidence type="ECO:0000256" key="1">
    <source>
        <dbReference type="ARBA" id="ARBA00001946"/>
    </source>
</evidence>
<feature type="binding site" evidence="15">
    <location>
        <position position="247"/>
    </location>
    <ligand>
        <name>substrate</name>
        <note>ligand shared between dimeric partners</note>
    </ligand>
</feature>
<dbReference type="GO" id="GO:0016208">
    <property type="term" value="F:AMP binding"/>
    <property type="evidence" value="ECO:0007669"/>
    <property type="project" value="TreeGrafter"/>
</dbReference>
<dbReference type="GO" id="GO:0046872">
    <property type="term" value="F:metal ion binding"/>
    <property type="evidence" value="ECO:0007669"/>
    <property type="project" value="UniProtKB-KW"/>
</dbReference>
<feature type="binding site" description="in other chain" evidence="15">
    <location>
        <position position="215"/>
    </location>
    <ligand>
        <name>ADP</name>
        <dbReference type="ChEBI" id="CHEBI:456216"/>
        <note>allosteric activator; ligand shared between dimeric partners</note>
    </ligand>
</feature>
<comment type="activity regulation">
    <text evidence="15">Allosterically activated by ADP and other diphosphonucleosides, and allosterically inhibited by phosphoenolpyruvate.</text>
</comment>
<evidence type="ECO:0000256" key="8">
    <source>
        <dbReference type="ARBA" id="ARBA00022723"/>
    </source>
</evidence>
<evidence type="ECO:0000256" key="6">
    <source>
        <dbReference type="ARBA" id="ARBA00022533"/>
    </source>
</evidence>
<comment type="subunit">
    <text evidence="15">Homotetramer.</text>
</comment>
<dbReference type="NCBIfam" id="NF002872">
    <property type="entry name" value="PRK03202.1"/>
    <property type="match status" value="1"/>
</dbReference>
<dbReference type="PIRSF" id="PIRSF000532">
    <property type="entry name" value="ATP_PFK_prok"/>
    <property type="match status" value="1"/>
</dbReference>
<proteinExistence type="inferred from homology"/>
<comment type="caution">
    <text evidence="15">Lacks conserved residue(s) required for the propagation of feature annotation.</text>
</comment>
<feature type="binding site" description="in other chain" evidence="15">
    <location>
        <begin position="173"/>
        <end position="175"/>
    </location>
    <ligand>
        <name>substrate</name>
        <note>ligand shared between dimeric partners</note>
    </ligand>
</feature>
<comment type="subcellular location">
    <subcellularLocation>
        <location evidence="3 15">Cytoplasm</location>
    </subcellularLocation>
</comment>
<evidence type="ECO:0000256" key="4">
    <source>
        <dbReference type="ARBA" id="ARBA00004679"/>
    </source>
</evidence>
<dbReference type="Gene3D" id="3.40.50.460">
    <property type="entry name" value="Phosphofructokinase domain"/>
    <property type="match status" value="1"/>
</dbReference>
<keyword evidence="5 15" id="KW-0963">Cytoplasm</keyword>
<evidence type="ECO:0000256" key="14">
    <source>
        <dbReference type="ARBA" id="ARBA00048070"/>
    </source>
</evidence>
<evidence type="ECO:0000313" key="17">
    <source>
        <dbReference type="EMBL" id="CFY12126.1"/>
    </source>
</evidence>
<evidence type="ECO:0000256" key="2">
    <source>
        <dbReference type="ARBA" id="ARBA00002659"/>
    </source>
</evidence>
<organism evidence="17 18">
    <name type="scientific">Syntrophomonas zehnderi OL-4</name>
    <dbReference type="NCBI Taxonomy" id="690567"/>
    <lineage>
        <taxon>Bacteria</taxon>
        <taxon>Bacillati</taxon>
        <taxon>Bacillota</taxon>
        <taxon>Clostridia</taxon>
        <taxon>Eubacteriales</taxon>
        <taxon>Syntrophomonadaceae</taxon>
        <taxon>Syntrophomonas</taxon>
    </lineage>
</organism>
<evidence type="ECO:0000256" key="5">
    <source>
        <dbReference type="ARBA" id="ARBA00022490"/>
    </source>
</evidence>
<gene>
    <name evidence="15" type="primary">pfkA</name>
    <name evidence="17" type="ORF">2812</name>
</gene>
<dbReference type="FunFam" id="3.40.50.460:FF:000002">
    <property type="entry name" value="ATP-dependent 6-phosphofructokinase"/>
    <property type="match status" value="1"/>
</dbReference>
<dbReference type="Proteomes" id="UP000045545">
    <property type="component" value="Unassembled WGS sequence"/>
</dbReference>
<comment type="pathway">
    <text evidence="4 15">Carbohydrate degradation; glycolysis; D-glyceraldehyde 3-phosphate and glycerone phosphate from D-glucose: step 3/4.</text>
</comment>
<dbReference type="STRING" id="690567.2812"/>
<evidence type="ECO:0000313" key="18">
    <source>
        <dbReference type="Proteomes" id="UP000045545"/>
    </source>
</evidence>
<evidence type="ECO:0000256" key="10">
    <source>
        <dbReference type="ARBA" id="ARBA00022777"/>
    </source>
</evidence>
<dbReference type="UniPathway" id="UPA00109">
    <property type="reaction ID" value="UER00182"/>
</dbReference>
<evidence type="ECO:0000256" key="13">
    <source>
        <dbReference type="ARBA" id="ARBA00023152"/>
    </source>
</evidence>
<keyword evidence="8 15" id="KW-0479">Metal-binding</keyword>
<feature type="binding site" description="in other chain" evidence="15">
    <location>
        <begin position="253"/>
        <end position="256"/>
    </location>
    <ligand>
        <name>substrate</name>
        <note>ligand shared between dimeric partners</note>
    </ligand>
</feature>
<dbReference type="InterPro" id="IPR022953">
    <property type="entry name" value="ATP_PFK"/>
</dbReference>
<keyword evidence="10 15" id="KW-0418">Kinase</keyword>
<evidence type="ECO:0000256" key="11">
    <source>
        <dbReference type="ARBA" id="ARBA00022840"/>
    </source>
</evidence>
<feature type="binding site" evidence="15">
    <location>
        <begin position="107"/>
        <end position="110"/>
    </location>
    <ligand>
        <name>ATP</name>
        <dbReference type="ChEBI" id="CHEBI:30616"/>
    </ligand>
</feature>
<feature type="binding site" description="in other chain" evidence="15">
    <location>
        <position position="226"/>
    </location>
    <ligand>
        <name>substrate</name>
        <note>ligand shared between dimeric partners</note>
    </ligand>
</feature>
<feature type="active site" description="Proton acceptor" evidence="15">
    <location>
        <position position="132"/>
    </location>
</feature>
<feature type="binding site" evidence="15">
    <location>
        <position position="108"/>
    </location>
    <ligand>
        <name>Mg(2+)</name>
        <dbReference type="ChEBI" id="CHEBI:18420"/>
        <note>catalytic</note>
    </ligand>
</feature>
<dbReference type="GO" id="GO:0005945">
    <property type="term" value="C:6-phosphofructokinase complex"/>
    <property type="evidence" value="ECO:0007669"/>
    <property type="project" value="TreeGrafter"/>
</dbReference>
<evidence type="ECO:0000256" key="12">
    <source>
        <dbReference type="ARBA" id="ARBA00022842"/>
    </source>
</evidence>
<dbReference type="GO" id="GO:0042802">
    <property type="term" value="F:identical protein binding"/>
    <property type="evidence" value="ECO:0007669"/>
    <property type="project" value="TreeGrafter"/>
</dbReference>
<dbReference type="GO" id="GO:0005524">
    <property type="term" value="F:ATP binding"/>
    <property type="evidence" value="ECO:0007669"/>
    <property type="project" value="UniProtKB-UniRule"/>
</dbReference>
<dbReference type="InterPro" id="IPR012003">
    <property type="entry name" value="ATP_PFK_prok-type"/>
</dbReference>
<comment type="similarity">
    <text evidence="15">Belongs to the phosphofructokinase type A (PFKA) family. ATP-dependent PFK group I subfamily. Prokaryotic clade 'B1' sub-subfamily.</text>
</comment>